<evidence type="ECO:0000256" key="6">
    <source>
        <dbReference type="ARBA" id="ARBA00022692"/>
    </source>
</evidence>
<keyword evidence="10 16" id="KW-1133">Transmembrane helix</keyword>
<dbReference type="PANTHER" id="PTHR22683">
    <property type="entry name" value="SPORULATION PROTEIN RELATED"/>
    <property type="match status" value="1"/>
</dbReference>
<dbReference type="Pfam" id="PF01580">
    <property type="entry name" value="FtsK_SpoIIIE"/>
    <property type="match status" value="1"/>
</dbReference>
<dbReference type="InterPro" id="IPR002543">
    <property type="entry name" value="FtsK_dom"/>
</dbReference>
<keyword evidence="4" id="KW-1003">Cell membrane</keyword>
<comment type="similarity">
    <text evidence="2">Belongs to the FtsK/SpoIIIE/SftA family.</text>
</comment>
<dbReference type="Proteomes" id="UP001065322">
    <property type="component" value="Chromosome"/>
</dbReference>
<dbReference type="InterPro" id="IPR027417">
    <property type="entry name" value="P-loop_NTPase"/>
</dbReference>
<evidence type="ECO:0000256" key="10">
    <source>
        <dbReference type="ARBA" id="ARBA00022989"/>
    </source>
</evidence>
<evidence type="ECO:0000256" key="13">
    <source>
        <dbReference type="ARBA" id="ARBA00023306"/>
    </source>
</evidence>
<evidence type="ECO:0000256" key="4">
    <source>
        <dbReference type="ARBA" id="ARBA00022475"/>
    </source>
</evidence>
<gene>
    <name evidence="18" type="ORF">HUF19_08855</name>
</gene>
<evidence type="ECO:0000256" key="1">
    <source>
        <dbReference type="ARBA" id="ARBA00004651"/>
    </source>
</evidence>
<dbReference type="Pfam" id="PF13491">
    <property type="entry name" value="FtsK_4TM"/>
    <property type="match status" value="1"/>
</dbReference>
<keyword evidence="11" id="KW-0238">DNA-binding</keyword>
<dbReference type="InterPro" id="IPR036388">
    <property type="entry name" value="WH-like_DNA-bd_sf"/>
</dbReference>
<dbReference type="EMBL" id="CP054475">
    <property type="protein sequence ID" value="UXD87536.1"/>
    <property type="molecule type" value="Genomic_DNA"/>
</dbReference>
<dbReference type="PROSITE" id="PS50901">
    <property type="entry name" value="FTSK"/>
    <property type="match status" value="1"/>
</dbReference>
<evidence type="ECO:0000256" key="16">
    <source>
        <dbReference type="SAM" id="Phobius"/>
    </source>
</evidence>
<evidence type="ECO:0000256" key="14">
    <source>
        <dbReference type="PROSITE-ProRule" id="PRU00289"/>
    </source>
</evidence>
<dbReference type="Gene3D" id="3.40.50.300">
    <property type="entry name" value="P-loop containing nucleotide triphosphate hydrolases"/>
    <property type="match status" value="1"/>
</dbReference>
<organism evidence="18 19">
    <name type="scientific">Thalassolituus hydrocarboniclasticus</name>
    <dbReference type="NCBI Taxonomy" id="2742796"/>
    <lineage>
        <taxon>Bacteria</taxon>
        <taxon>Pseudomonadati</taxon>
        <taxon>Pseudomonadota</taxon>
        <taxon>Gammaproteobacteria</taxon>
        <taxon>Oceanospirillales</taxon>
        <taxon>Oceanospirillaceae</taxon>
        <taxon>Thalassolituus</taxon>
    </lineage>
</organism>
<evidence type="ECO:0000256" key="3">
    <source>
        <dbReference type="ARBA" id="ARBA00020887"/>
    </source>
</evidence>
<feature type="region of interest" description="Disordered" evidence="15">
    <location>
        <begin position="275"/>
        <end position="349"/>
    </location>
</feature>
<comment type="subcellular location">
    <subcellularLocation>
        <location evidence="1">Cell membrane</location>
        <topology evidence="1">Multi-pass membrane protein</topology>
    </subcellularLocation>
</comment>
<reference evidence="19" key="1">
    <citation type="submission" date="2020-06" db="EMBL/GenBank/DDBJ databases">
        <title>Thalassolituus marinus alknpb1M-1, a hydrocarbon-degrading bacterium isolated from the deep-sea overlying water using an in-situ strategy from the South China Sea basin.</title>
        <authorList>
            <person name="Dong C."/>
            <person name="Chen Y."/>
            <person name="Shao Z."/>
        </authorList>
    </citation>
    <scope>NUCLEOTIDE SEQUENCE [LARGE SCALE GENOMIC DNA]</scope>
    <source>
        <strain evidence="19">alknpb1M-1</strain>
    </source>
</reference>
<evidence type="ECO:0000256" key="12">
    <source>
        <dbReference type="ARBA" id="ARBA00023136"/>
    </source>
</evidence>
<dbReference type="PANTHER" id="PTHR22683:SF41">
    <property type="entry name" value="DNA TRANSLOCASE FTSK"/>
    <property type="match status" value="1"/>
</dbReference>
<feature type="transmembrane region" description="Helical" evidence="16">
    <location>
        <begin position="83"/>
        <end position="102"/>
    </location>
</feature>
<feature type="compositionally biased region" description="Basic and acidic residues" evidence="15">
    <location>
        <begin position="239"/>
        <end position="249"/>
    </location>
</feature>
<evidence type="ECO:0000256" key="2">
    <source>
        <dbReference type="ARBA" id="ARBA00006474"/>
    </source>
</evidence>
<feature type="compositionally biased region" description="Acidic residues" evidence="15">
    <location>
        <begin position="219"/>
        <end position="238"/>
    </location>
</feature>
<dbReference type="SUPFAM" id="SSF52540">
    <property type="entry name" value="P-loop containing nucleoside triphosphate hydrolases"/>
    <property type="match status" value="1"/>
</dbReference>
<keyword evidence="6 16" id="KW-0812">Transmembrane</keyword>
<evidence type="ECO:0000256" key="15">
    <source>
        <dbReference type="SAM" id="MobiDB-lite"/>
    </source>
</evidence>
<dbReference type="Gene3D" id="3.30.980.40">
    <property type="match status" value="1"/>
</dbReference>
<feature type="transmembrane region" description="Helical" evidence="16">
    <location>
        <begin position="114"/>
        <end position="136"/>
    </location>
</feature>
<feature type="compositionally biased region" description="Polar residues" evidence="15">
    <location>
        <begin position="301"/>
        <end position="315"/>
    </location>
</feature>
<dbReference type="Gene3D" id="1.10.10.10">
    <property type="entry name" value="Winged helix-like DNA-binding domain superfamily/Winged helix DNA-binding domain"/>
    <property type="match status" value="1"/>
</dbReference>
<name>A0ABY6AB71_9GAMM</name>
<evidence type="ECO:0000256" key="11">
    <source>
        <dbReference type="ARBA" id="ARBA00023125"/>
    </source>
</evidence>
<feature type="domain" description="FtsK" evidence="17">
    <location>
        <begin position="522"/>
        <end position="735"/>
    </location>
</feature>
<feature type="transmembrane region" description="Helical" evidence="16">
    <location>
        <begin position="30"/>
        <end position="49"/>
    </location>
</feature>
<feature type="binding site" evidence="14">
    <location>
        <begin position="539"/>
        <end position="546"/>
    </location>
    <ligand>
        <name>ATP</name>
        <dbReference type="ChEBI" id="CHEBI:30616"/>
    </ligand>
</feature>
<sequence>MPKDTSEAGFQPATTPDSASAGSWQRRHDVIFLLLTLVSLLLLLALFSYTPSDLAWSAAGEGATHNSVGRIGAVIADLLFHGLGYLAFALPLLVMAKLWLLFRKAPRPGGRIWLLRTLGMVLSVSMLCALAEMSIWHGEGLPVGSGGIVGKVIVGGFLPLFSFVGSAIIFTALLALGLMLFLEFSWLQLFDRLGGWLLELRERSIARRQSAQHVSSDAGDYDDTDDYESSAEQAEAEPVEARAGKKDKATSVSTNKPGDEVAGFDRFFSRMDAGNTASAGDDAEPWLGDLDAFSAGDDAQSPASDYSATTDTPVQQDKAAPLVAPEPADDTSETPPWEDKPVKTKAVKAEPAEAVIPIEPLARKESRPSERAQRELQGALFKSDQPLPSIALLDPPRNDQKSGFSPERLQEMSKLLVQKLADFGVKIEVTAVAPGPVITRFEIQPAPGVKASKISNLARDLARSMAMISVRVVEVIPGKSVMGIEVPNEDRAVVSLSEVLSSEEYDRSKSPLTLALGHDIGGNPIITDLAKMPHLLVAGTTGSGKSVGVNAMLLSLLFKSTPDELRLILVDPKMLELSVYEGIPHLLTPVITDMKEAANGLRWSVAEMERRYMLMAAMGVRNLAGYNKKVRDAIEAGQPLTDPLWQIDKSFETTPPALEPLPYIVIVIDEFADMMMMVGKKVEELIARIAQKARAAGIHMILATQRPSVDVITGLIKANVPTRIAFQVSSKIDSRTILDQGGAEQLLGHGDMLYMPPGNALPERVHGAFVDDDEVHRVVAEWKLRGEPNYIEEITSSDEDGGGAFSLEGGDEKDDLYDQAVAFVTESGKCSISSVQRKLRIGYNRAARLVETMEAAGVVSSPAHNGSREVLAGAPPNY</sequence>
<evidence type="ECO:0000313" key="18">
    <source>
        <dbReference type="EMBL" id="UXD87536.1"/>
    </source>
</evidence>
<keyword evidence="13" id="KW-0131">Cell cycle</keyword>
<evidence type="ECO:0000256" key="8">
    <source>
        <dbReference type="ARBA" id="ARBA00022829"/>
    </source>
</evidence>
<dbReference type="Pfam" id="PF09397">
    <property type="entry name" value="FtsK_gamma"/>
    <property type="match status" value="1"/>
</dbReference>
<keyword evidence="8" id="KW-0159">Chromosome partition</keyword>
<feature type="compositionally biased region" description="Polar residues" evidence="15">
    <location>
        <begin position="12"/>
        <end position="21"/>
    </location>
</feature>
<accession>A0ABY6AB71</accession>
<evidence type="ECO:0000256" key="7">
    <source>
        <dbReference type="ARBA" id="ARBA00022741"/>
    </source>
</evidence>
<dbReference type="Pfam" id="PF17854">
    <property type="entry name" value="FtsK_alpha"/>
    <property type="match status" value="1"/>
</dbReference>
<evidence type="ECO:0000256" key="9">
    <source>
        <dbReference type="ARBA" id="ARBA00022840"/>
    </source>
</evidence>
<dbReference type="InterPro" id="IPR041027">
    <property type="entry name" value="FtsK_alpha"/>
</dbReference>
<dbReference type="InterPro" id="IPR036390">
    <property type="entry name" value="WH_DNA-bd_sf"/>
</dbReference>
<protein>
    <recommendedName>
        <fullName evidence="3">DNA translocase FtsK</fullName>
    </recommendedName>
</protein>
<keyword evidence="19" id="KW-1185">Reference proteome</keyword>
<keyword evidence="12 16" id="KW-0472">Membrane</keyword>
<dbReference type="InterPro" id="IPR025199">
    <property type="entry name" value="FtsK_4TM"/>
</dbReference>
<proteinExistence type="inferred from homology"/>
<feature type="region of interest" description="Disordered" evidence="15">
    <location>
        <begin position="211"/>
        <end position="258"/>
    </location>
</feature>
<feature type="transmembrane region" description="Helical" evidence="16">
    <location>
        <begin position="156"/>
        <end position="182"/>
    </location>
</feature>
<evidence type="ECO:0000256" key="5">
    <source>
        <dbReference type="ARBA" id="ARBA00022618"/>
    </source>
</evidence>
<evidence type="ECO:0000259" key="17">
    <source>
        <dbReference type="PROSITE" id="PS50901"/>
    </source>
</evidence>
<dbReference type="InterPro" id="IPR050206">
    <property type="entry name" value="FtsK/SpoIIIE/SftA"/>
</dbReference>
<dbReference type="InterPro" id="IPR018541">
    <property type="entry name" value="Ftsk_gamma"/>
</dbReference>
<feature type="compositionally biased region" description="Basic and acidic residues" evidence="15">
    <location>
        <begin position="337"/>
        <end position="349"/>
    </location>
</feature>
<dbReference type="SUPFAM" id="SSF46785">
    <property type="entry name" value="Winged helix' DNA-binding domain"/>
    <property type="match status" value="1"/>
</dbReference>
<keyword evidence="5" id="KW-0132">Cell division</keyword>
<keyword evidence="7 14" id="KW-0547">Nucleotide-binding</keyword>
<dbReference type="SMART" id="SM00843">
    <property type="entry name" value="Ftsk_gamma"/>
    <property type="match status" value="1"/>
</dbReference>
<feature type="region of interest" description="Disordered" evidence="15">
    <location>
        <begin position="1"/>
        <end position="21"/>
    </location>
</feature>
<dbReference type="CDD" id="cd01127">
    <property type="entry name" value="TrwB_TraG_TraD_VirD4"/>
    <property type="match status" value="1"/>
</dbReference>
<evidence type="ECO:0000313" key="19">
    <source>
        <dbReference type="Proteomes" id="UP001065322"/>
    </source>
</evidence>
<keyword evidence="9 14" id="KW-0067">ATP-binding</keyword>